<evidence type="ECO:0000313" key="7">
    <source>
        <dbReference type="Proteomes" id="UP000033956"/>
    </source>
</evidence>
<evidence type="ECO:0000259" key="4">
    <source>
        <dbReference type="Pfam" id="PF00754"/>
    </source>
</evidence>
<dbReference type="GO" id="GO:0016798">
    <property type="term" value="F:hydrolase activity, acting on glycosyl bonds"/>
    <property type="evidence" value="ECO:0007669"/>
    <property type="project" value="UniProtKB-KW"/>
</dbReference>
<sequence>MFESLFAGDEPIAQSTCAHGVVRREVPNGSKEKRVDGSKTTRRGLPRMLAAVAGVAAVIAATLVTPTAAVATPPGAIAHYPLNSTTKLADLDGAHAFTSNAVVNPTWTADYLDLTASGSYLADNAFAGFTLSGESAATFAVDVFLPVSATGTANSTLVTYGSNPTTANISVRPFHTADTAAVTITSGGTTSVVATFPALRKGVWQNIAISFASGSEVAVFVDGDEVARAATTRTLAAIGNGVFRLNRNATVFTNVASRYRDLLVYDRALTPAEATDLAAANAQFAVDQVAAGLAADGVVYEDLDLPAVPGMTWSTSDADVVTADGIVTRPSTEAGDAQVTLTVSHDRAGSTWSASREFTVPAIEVYDGVPVGETWYDTAGDSIQAHGGGFLEHDGVYYWAGEDKSHDNASFNGVNLYRSDDLLNWTFVDQILSPDAAGLDCGTKGDATCKVERPKLIYNESNDTFVLYGHWEVRESYGPSQLVAAVSSTGIDGEYTVLWHERPGTTAASTANTVLGANGYLSRDFTAYVAPDGTGYIISAQGSGDTRIYPLSADYTKLDIDASYPITGHHREAPAITYIDGFYYLFTSAQSGWYANQTVYVYTDDLTQDVWSDQIPVGNNTSFKSQPTNIMSIGDESTGQGYVYMGDRWTPEKLGGSTYVWLPIDLGDTRADGSRELDFTYMTDWSFDAASGEIVRPDVVSVSAGKTASSTGGGSASPAYGTAAPTVAANVANDGIAYNLATQGSDTHFFSPTLNVAQSVAGGGILYDWQVDLGGAYDLDRADIAWRNYNGSEPYSQYLLYGSVDGAEWTVLKDNSANRTVGFTSDDVDGRYRHVRLEVLRVFNAHNGNSATWASGLVEVDIVAHPDTAKPVATLVTPATAGPFPTVQIQVDATDDVGLKRIVANIYQGKTLVKSTQTPMAGALAGSHSATVTLPDGSYTVRYNAEDLAGHIAATGNVAVTVDATRPTATVKEGGSFTVGGDGSYDLVSFKLYDAGKIDKVSINGVAKDLSDNAWSDVNFVKPGVFGAVSGENTLVVHDVAGNTQTVVFTLR</sequence>
<feature type="domain" description="Atrophied bacterial Ig" evidence="5">
    <location>
        <begin position="311"/>
        <end position="360"/>
    </location>
</feature>
<feature type="domain" description="F5/8 type C" evidence="4">
    <location>
        <begin position="741"/>
        <end position="845"/>
    </location>
</feature>
<dbReference type="AlphaFoldDB" id="A0A0M2H0R2"/>
<dbReference type="RefSeq" id="WP_271180703.1">
    <property type="nucleotide sequence ID" value="NZ_BSES01000001.1"/>
</dbReference>
<proteinExistence type="predicted"/>
<dbReference type="Gene3D" id="2.115.10.20">
    <property type="entry name" value="Glycosyl hydrolase domain, family 43"/>
    <property type="match status" value="1"/>
</dbReference>
<organism evidence="6 7">
    <name type="scientific">Microbacterium terrae</name>
    <dbReference type="NCBI Taxonomy" id="69369"/>
    <lineage>
        <taxon>Bacteria</taxon>
        <taxon>Bacillati</taxon>
        <taxon>Actinomycetota</taxon>
        <taxon>Actinomycetes</taxon>
        <taxon>Micrococcales</taxon>
        <taxon>Microbacteriaceae</taxon>
        <taxon>Microbacterium</taxon>
    </lineage>
</organism>
<name>A0A0M2H0R2_9MICO</name>
<protein>
    <submittedName>
        <fullName evidence="6">F5/8 type C domain protein</fullName>
    </submittedName>
</protein>
<keyword evidence="2" id="KW-0326">Glycosidase</keyword>
<dbReference type="InterPro" id="IPR023296">
    <property type="entry name" value="Glyco_hydro_beta-prop_sf"/>
</dbReference>
<keyword evidence="1" id="KW-0378">Hydrolase</keyword>
<keyword evidence="7" id="KW-1185">Reference proteome</keyword>
<gene>
    <name evidence="6" type="ORF">RS81_03362</name>
</gene>
<dbReference type="Proteomes" id="UP000033956">
    <property type="component" value="Unassembled WGS sequence"/>
</dbReference>
<dbReference type="Gene3D" id="2.60.40.10">
    <property type="entry name" value="Immunoglobulins"/>
    <property type="match status" value="1"/>
</dbReference>
<dbReference type="Gene3D" id="2.60.120.200">
    <property type="match status" value="1"/>
</dbReference>
<dbReference type="PANTHER" id="PTHR22925">
    <property type="entry name" value="GLYCOSYL HYDROLASE 43 FAMILY MEMBER"/>
    <property type="match status" value="1"/>
</dbReference>
<keyword evidence="3" id="KW-1133">Transmembrane helix</keyword>
<comment type="caution">
    <text evidence="6">The sequence shown here is derived from an EMBL/GenBank/DDBJ whole genome shotgun (WGS) entry which is preliminary data.</text>
</comment>
<dbReference type="SUPFAM" id="SSF75005">
    <property type="entry name" value="Arabinanase/levansucrase/invertase"/>
    <property type="match status" value="1"/>
</dbReference>
<reference evidence="6 7" key="1">
    <citation type="submission" date="2015-02" db="EMBL/GenBank/DDBJ databases">
        <title>Draft genome sequences of ten Microbacterium spp. with emphasis on heavy metal contaminated environments.</title>
        <authorList>
            <person name="Corretto E."/>
        </authorList>
    </citation>
    <scope>NUCLEOTIDE SEQUENCE [LARGE SCALE GENOMIC DNA]</scope>
    <source>
        <strain evidence="6 7">DSM 12510</strain>
    </source>
</reference>
<dbReference type="InterPro" id="IPR013783">
    <property type="entry name" value="Ig-like_fold"/>
</dbReference>
<dbReference type="Pfam" id="PF13385">
    <property type="entry name" value="Laminin_G_3"/>
    <property type="match status" value="1"/>
</dbReference>
<dbReference type="STRING" id="92835.RS81_03362"/>
<dbReference type="PATRIC" id="fig|92835.4.peg.3400"/>
<evidence type="ECO:0000256" key="3">
    <source>
        <dbReference type="SAM" id="Phobius"/>
    </source>
</evidence>
<dbReference type="Pfam" id="PF20578">
    <property type="entry name" value="aBig_2"/>
    <property type="match status" value="1"/>
</dbReference>
<dbReference type="GO" id="GO:0005975">
    <property type="term" value="P:carbohydrate metabolic process"/>
    <property type="evidence" value="ECO:0007669"/>
    <property type="project" value="UniProtKB-ARBA"/>
</dbReference>
<evidence type="ECO:0000256" key="2">
    <source>
        <dbReference type="ARBA" id="ARBA00023295"/>
    </source>
</evidence>
<dbReference type="SUPFAM" id="SSF49785">
    <property type="entry name" value="Galactose-binding domain-like"/>
    <property type="match status" value="1"/>
</dbReference>
<feature type="transmembrane region" description="Helical" evidence="3">
    <location>
        <begin position="48"/>
        <end position="71"/>
    </location>
</feature>
<dbReference type="SUPFAM" id="SSF49899">
    <property type="entry name" value="Concanavalin A-like lectins/glucanases"/>
    <property type="match status" value="1"/>
</dbReference>
<dbReference type="CDD" id="cd18822">
    <property type="entry name" value="GH43_CtGH43-like"/>
    <property type="match status" value="1"/>
</dbReference>
<dbReference type="Gene3D" id="2.60.120.260">
    <property type="entry name" value="Galactose-binding domain-like"/>
    <property type="match status" value="1"/>
</dbReference>
<evidence type="ECO:0000259" key="5">
    <source>
        <dbReference type="Pfam" id="PF20578"/>
    </source>
</evidence>
<evidence type="ECO:0000313" key="6">
    <source>
        <dbReference type="EMBL" id="KJL37605.1"/>
    </source>
</evidence>
<dbReference type="InterPro" id="IPR013320">
    <property type="entry name" value="ConA-like_dom_sf"/>
</dbReference>
<dbReference type="EMBL" id="JYIZ01000057">
    <property type="protein sequence ID" value="KJL37605.1"/>
    <property type="molecule type" value="Genomic_DNA"/>
</dbReference>
<evidence type="ECO:0000256" key="1">
    <source>
        <dbReference type="ARBA" id="ARBA00022801"/>
    </source>
</evidence>
<accession>A0A0M2H0R2</accession>
<dbReference type="Pfam" id="PF00754">
    <property type="entry name" value="F5_F8_type_C"/>
    <property type="match status" value="1"/>
</dbReference>
<dbReference type="PANTHER" id="PTHR22925:SF3">
    <property type="entry name" value="GLYCOSYL HYDROLASE FAMILY PROTEIN 43"/>
    <property type="match status" value="1"/>
</dbReference>
<dbReference type="InterPro" id="IPR008979">
    <property type="entry name" value="Galactose-bd-like_sf"/>
</dbReference>
<dbReference type="InterPro" id="IPR046780">
    <property type="entry name" value="aBig_2"/>
</dbReference>
<keyword evidence="3" id="KW-0472">Membrane</keyword>
<dbReference type="InterPro" id="IPR000421">
    <property type="entry name" value="FA58C"/>
</dbReference>
<keyword evidence="3" id="KW-0812">Transmembrane</keyword>